<dbReference type="CDD" id="cd04275">
    <property type="entry name" value="ZnMc_pappalysin_like"/>
    <property type="match status" value="1"/>
</dbReference>
<keyword evidence="6" id="KW-0862">Zinc</keyword>
<comment type="similarity">
    <text evidence="1">Belongs to the peptidase M43B family.</text>
</comment>
<gene>
    <name evidence="11" type="ORF">CVT24_009753</name>
</gene>
<name>A0A409Y9U5_9AGAR</name>
<reference evidence="11 12" key="1">
    <citation type="journal article" date="2018" name="Evol. Lett.">
        <title>Horizontal gene cluster transfer increased hallucinogenic mushroom diversity.</title>
        <authorList>
            <person name="Reynolds H.T."/>
            <person name="Vijayakumar V."/>
            <person name="Gluck-Thaler E."/>
            <person name="Korotkin H.B."/>
            <person name="Matheny P.B."/>
            <person name="Slot J.C."/>
        </authorList>
    </citation>
    <scope>NUCLEOTIDE SEQUENCE [LARGE SCALE GENOMIC DNA]</scope>
    <source>
        <strain evidence="11 12">2629</strain>
    </source>
</reference>
<feature type="domain" description="Peptidase M43 pregnancy-associated plasma-A" evidence="10">
    <location>
        <begin position="164"/>
        <end position="288"/>
    </location>
</feature>
<keyword evidence="2" id="KW-0645">Protease</keyword>
<keyword evidence="4 9" id="KW-0732">Signal</keyword>
<keyword evidence="5" id="KW-0378">Hydrolase</keyword>
<dbReference type="GO" id="GO:0006508">
    <property type="term" value="P:proteolysis"/>
    <property type="evidence" value="ECO:0007669"/>
    <property type="project" value="UniProtKB-KW"/>
</dbReference>
<accession>A0A409Y9U5</accession>
<feature type="signal peptide" evidence="9">
    <location>
        <begin position="1"/>
        <end position="21"/>
    </location>
</feature>
<feature type="chain" id="PRO_5019111833" description="Peptidase M43 pregnancy-associated plasma-A domain-containing protein" evidence="9">
    <location>
        <begin position="22"/>
        <end position="297"/>
    </location>
</feature>
<dbReference type="GO" id="GO:0046872">
    <property type="term" value="F:metal ion binding"/>
    <property type="evidence" value="ECO:0007669"/>
    <property type="project" value="UniProtKB-KW"/>
</dbReference>
<dbReference type="EMBL" id="NHTK01001349">
    <property type="protein sequence ID" value="PPQ99681.1"/>
    <property type="molecule type" value="Genomic_DNA"/>
</dbReference>
<proteinExistence type="inferred from homology"/>
<protein>
    <recommendedName>
        <fullName evidence="10">Peptidase M43 pregnancy-associated plasma-A domain-containing protein</fullName>
    </recommendedName>
</protein>
<sequence length="297" mass="32778">MFKPVLVALLCLAQLSVGVVASSSYNGSRCGIVTPDLSERLRIEKDFVNRRTALRKDQRLKAASLPVYFHIISEDESREGGNLPDDMITQQLDVLNQDYAGSGVSFHLDNVTRTVNPEWYRKVYGDNQQNTDMISSLRVGGPEALNIFTVGFVEPPPKQPQLLGYATFPWNYNDRPDIDGVVMLGETMPSGTASPYNLGKTATHEVGHWVGLWHTFQTDDNKPKCEYGNGDFVADTPLQNGASSGCPTGRDSCPDDSGLDPIHNFMDYSDDDCLTEFTPGQVDRFLDQIATYRGVAA</sequence>
<evidence type="ECO:0000256" key="6">
    <source>
        <dbReference type="ARBA" id="ARBA00022833"/>
    </source>
</evidence>
<keyword evidence="8" id="KW-1015">Disulfide bond</keyword>
<dbReference type="PANTHER" id="PTHR47466:SF1">
    <property type="entry name" value="METALLOPROTEASE MEP1 (AFU_ORTHOLOGUE AFUA_1G07730)-RELATED"/>
    <property type="match status" value="1"/>
</dbReference>
<evidence type="ECO:0000256" key="5">
    <source>
        <dbReference type="ARBA" id="ARBA00022801"/>
    </source>
</evidence>
<evidence type="ECO:0000256" key="8">
    <source>
        <dbReference type="ARBA" id="ARBA00023157"/>
    </source>
</evidence>
<evidence type="ECO:0000259" key="10">
    <source>
        <dbReference type="Pfam" id="PF05572"/>
    </source>
</evidence>
<evidence type="ECO:0000256" key="7">
    <source>
        <dbReference type="ARBA" id="ARBA00023049"/>
    </source>
</evidence>
<dbReference type="AlphaFoldDB" id="A0A409Y9U5"/>
<dbReference type="Pfam" id="PF05572">
    <property type="entry name" value="Peptidase_M43"/>
    <property type="match status" value="1"/>
</dbReference>
<evidence type="ECO:0000313" key="11">
    <source>
        <dbReference type="EMBL" id="PPQ99681.1"/>
    </source>
</evidence>
<dbReference type="GO" id="GO:0008237">
    <property type="term" value="F:metallopeptidase activity"/>
    <property type="evidence" value="ECO:0007669"/>
    <property type="project" value="UniProtKB-KW"/>
</dbReference>
<organism evidence="11 12">
    <name type="scientific">Panaeolus cyanescens</name>
    <dbReference type="NCBI Taxonomy" id="181874"/>
    <lineage>
        <taxon>Eukaryota</taxon>
        <taxon>Fungi</taxon>
        <taxon>Dikarya</taxon>
        <taxon>Basidiomycota</taxon>
        <taxon>Agaricomycotina</taxon>
        <taxon>Agaricomycetes</taxon>
        <taxon>Agaricomycetidae</taxon>
        <taxon>Agaricales</taxon>
        <taxon>Agaricineae</taxon>
        <taxon>Galeropsidaceae</taxon>
        <taxon>Panaeolus</taxon>
    </lineage>
</organism>
<dbReference type="OrthoDB" id="536211at2759"/>
<evidence type="ECO:0000313" key="12">
    <source>
        <dbReference type="Proteomes" id="UP000284842"/>
    </source>
</evidence>
<keyword evidence="12" id="KW-1185">Reference proteome</keyword>
<evidence type="ECO:0000256" key="1">
    <source>
        <dbReference type="ARBA" id="ARBA00008721"/>
    </source>
</evidence>
<keyword evidence="3" id="KW-0479">Metal-binding</keyword>
<dbReference type="PANTHER" id="PTHR47466">
    <property type="match status" value="1"/>
</dbReference>
<evidence type="ECO:0000256" key="2">
    <source>
        <dbReference type="ARBA" id="ARBA00022670"/>
    </source>
</evidence>
<dbReference type="Gene3D" id="3.40.390.10">
    <property type="entry name" value="Collagenase (Catalytic Domain)"/>
    <property type="match status" value="1"/>
</dbReference>
<keyword evidence="7" id="KW-0482">Metalloprotease</keyword>
<evidence type="ECO:0000256" key="9">
    <source>
        <dbReference type="SAM" id="SignalP"/>
    </source>
</evidence>
<dbReference type="SUPFAM" id="SSF55486">
    <property type="entry name" value="Metalloproteases ('zincins'), catalytic domain"/>
    <property type="match status" value="1"/>
</dbReference>
<evidence type="ECO:0000256" key="3">
    <source>
        <dbReference type="ARBA" id="ARBA00022723"/>
    </source>
</evidence>
<comment type="caution">
    <text evidence="11">The sequence shown here is derived from an EMBL/GenBank/DDBJ whole genome shotgun (WGS) entry which is preliminary data.</text>
</comment>
<evidence type="ECO:0000256" key="4">
    <source>
        <dbReference type="ARBA" id="ARBA00022729"/>
    </source>
</evidence>
<dbReference type="Proteomes" id="UP000284842">
    <property type="component" value="Unassembled WGS sequence"/>
</dbReference>
<dbReference type="InterPro" id="IPR024079">
    <property type="entry name" value="MetalloPept_cat_dom_sf"/>
</dbReference>
<dbReference type="InterPro" id="IPR008754">
    <property type="entry name" value="Peptidase_M43"/>
</dbReference>
<dbReference type="InParanoid" id="A0A409Y9U5"/>